<dbReference type="AlphaFoldDB" id="A0AAE1EPN9"/>
<proteinExistence type="predicted"/>
<accession>A0AAE1EPN9</accession>
<dbReference type="Proteomes" id="UP001286313">
    <property type="component" value="Unassembled WGS sequence"/>
</dbReference>
<gene>
    <name evidence="1" type="ORF">Pcinc_034820</name>
</gene>
<organism evidence="1 2">
    <name type="scientific">Petrolisthes cinctipes</name>
    <name type="common">Flat porcelain crab</name>
    <dbReference type="NCBI Taxonomy" id="88211"/>
    <lineage>
        <taxon>Eukaryota</taxon>
        <taxon>Metazoa</taxon>
        <taxon>Ecdysozoa</taxon>
        <taxon>Arthropoda</taxon>
        <taxon>Crustacea</taxon>
        <taxon>Multicrustacea</taxon>
        <taxon>Malacostraca</taxon>
        <taxon>Eumalacostraca</taxon>
        <taxon>Eucarida</taxon>
        <taxon>Decapoda</taxon>
        <taxon>Pleocyemata</taxon>
        <taxon>Anomura</taxon>
        <taxon>Galatheoidea</taxon>
        <taxon>Porcellanidae</taxon>
        <taxon>Petrolisthes</taxon>
    </lineage>
</organism>
<keyword evidence="2" id="KW-1185">Reference proteome</keyword>
<reference evidence="1" key="1">
    <citation type="submission" date="2023-10" db="EMBL/GenBank/DDBJ databases">
        <title>Genome assemblies of two species of porcelain crab, Petrolisthes cinctipes and Petrolisthes manimaculis (Anomura: Porcellanidae).</title>
        <authorList>
            <person name="Angst P."/>
        </authorList>
    </citation>
    <scope>NUCLEOTIDE SEQUENCE</scope>
    <source>
        <strain evidence="1">PB745_01</strain>
        <tissue evidence="1">Gill</tissue>
    </source>
</reference>
<protein>
    <submittedName>
        <fullName evidence="1">Uncharacterized protein</fullName>
    </submittedName>
</protein>
<dbReference type="EMBL" id="JAWQEG010005139">
    <property type="protein sequence ID" value="KAK3859020.1"/>
    <property type="molecule type" value="Genomic_DNA"/>
</dbReference>
<evidence type="ECO:0000313" key="2">
    <source>
        <dbReference type="Proteomes" id="UP001286313"/>
    </source>
</evidence>
<comment type="caution">
    <text evidence="1">The sequence shown here is derived from an EMBL/GenBank/DDBJ whole genome shotgun (WGS) entry which is preliminary data.</text>
</comment>
<evidence type="ECO:0000313" key="1">
    <source>
        <dbReference type="EMBL" id="KAK3859020.1"/>
    </source>
</evidence>
<sequence>MDDKSLDHLAEPHQTQGPARWLLNLRTPQYSSLWRTRGQLPHLALSLWEGNVYHQMIAGVDLHHHQYTQPSLS</sequence>
<name>A0AAE1EPN9_PETCI</name>